<organism evidence="2">
    <name type="scientific">gut metagenome</name>
    <dbReference type="NCBI Taxonomy" id="749906"/>
    <lineage>
        <taxon>unclassified sequences</taxon>
        <taxon>metagenomes</taxon>
        <taxon>organismal metagenomes</taxon>
    </lineage>
</organism>
<evidence type="ECO:0000313" key="2">
    <source>
        <dbReference type="EMBL" id="EJW94822.1"/>
    </source>
</evidence>
<gene>
    <name evidence="2" type="ORF">EVA_17070</name>
</gene>
<dbReference type="EMBL" id="AMCI01006156">
    <property type="protein sequence ID" value="EJW94822.1"/>
    <property type="molecule type" value="Genomic_DNA"/>
</dbReference>
<reference evidence="2" key="1">
    <citation type="journal article" date="2012" name="PLoS ONE">
        <title>Gene sets for utilization of primary and secondary nutrition supplies in the distal gut of endangered iberian lynx.</title>
        <authorList>
            <person name="Alcaide M."/>
            <person name="Messina E."/>
            <person name="Richter M."/>
            <person name="Bargiela R."/>
            <person name="Peplies J."/>
            <person name="Huws S.A."/>
            <person name="Newbold C.J."/>
            <person name="Golyshin P.N."/>
            <person name="Simon M.A."/>
            <person name="Lopez G."/>
            <person name="Yakimov M.M."/>
            <person name="Ferrer M."/>
        </authorList>
    </citation>
    <scope>NUCLEOTIDE SEQUENCE</scope>
</reference>
<dbReference type="GO" id="GO:0050660">
    <property type="term" value="F:flavin adenine dinucleotide binding"/>
    <property type="evidence" value="ECO:0007669"/>
    <property type="project" value="InterPro"/>
</dbReference>
<dbReference type="Gene3D" id="3.40.50.1220">
    <property type="entry name" value="TPP-binding domain"/>
    <property type="match status" value="1"/>
</dbReference>
<accession>J9FZ41</accession>
<dbReference type="PANTHER" id="PTHR43153:SF1">
    <property type="entry name" value="ELECTRON TRANSFER FLAVOPROTEIN SUBUNIT ALPHA, MITOCHONDRIAL"/>
    <property type="match status" value="1"/>
</dbReference>
<feature type="domain" description="Electron transfer flavoprotein alpha subunit C-terminal" evidence="1">
    <location>
        <begin position="1"/>
        <end position="36"/>
    </location>
</feature>
<comment type="caution">
    <text evidence="2">The sequence shown here is derived from an EMBL/GenBank/DDBJ whole genome shotgun (WGS) entry which is preliminary data.</text>
</comment>
<dbReference type="GO" id="GO:0033539">
    <property type="term" value="P:fatty acid beta-oxidation using acyl-CoA dehydrogenase"/>
    <property type="evidence" value="ECO:0007669"/>
    <property type="project" value="TreeGrafter"/>
</dbReference>
<sequence>WLTHSQQVGQSGKTVAPSIYFACGISGAVQHLAGMKESDIIIAINKDASAPIFDVASYGIVGDLTKILPKLIAKIKAYKEA</sequence>
<dbReference type="GO" id="GO:0009055">
    <property type="term" value="F:electron transfer activity"/>
    <property type="evidence" value="ECO:0007669"/>
    <property type="project" value="InterPro"/>
</dbReference>
<evidence type="ECO:0000259" key="1">
    <source>
        <dbReference type="Pfam" id="PF00766"/>
    </source>
</evidence>
<dbReference type="SUPFAM" id="SSF52467">
    <property type="entry name" value="DHS-like NAD/FAD-binding domain"/>
    <property type="match status" value="1"/>
</dbReference>
<proteinExistence type="predicted"/>
<protein>
    <submittedName>
        <fullName evidence="2">Protein containing Electron transfer flavoprotein, alpha subunit</fullName>
    </submittedName>
</protein>
<name>J9FZ41_9ZZZZ</name>
<dbReference type="AlphaFoldDB" id="J9FZ41"/>
<feature type="non-terminal residue" evidence="2">
    <location>
        <position position="1"/>
    </location>
</feature>
<dbReference type="Pfam" id="PF00766">
    <property type="entry name" value="ETF_alpha"/>
    <property type="match status" value="1"/>
</dbReference>
<dbReference type="InterPro" id="IPR014731">
    <property type="entry name" value="ETF_asu_C"/>
</dbReference>
<dbReference type="PANTHER" id="PTHR43153">
    <property type="entry name" value="ELECTRON TRANSFER FLAVOPROTEIN ALPHA"/>
    <property type="match status" value="1"/>
</dbReference>
<dbReference type="InterPro" id="IPR029035">
    <property type="entry name" value="DHS-like_NAD/FAD-binding_dom"/>
</dbReference>
<dbReference type="InterPro" id="IPR001308">
    <property type="entry name" value="ETF_a/FixB"/>
</dbReference>